<feature type="domain" description="AMP-binding enzyme C-terminal" evidence="2">
    <location>
        <begin position="140"/>
        <end position="218"/>
    </location>
</feature>
<evidence type="ECO:0000313" key="3">
    <source>
        <dbReference type="EMBL" id="GAI16980.1"/>
    </source>
</evidence>
<proteinExistence type="predicted"/>
<dbReference type="Pfam" id="PF13193">
    <property type="entry name" value="AMP-binding_C"/>
    <property type="match status" value="1"/>
</dbReference>
<evidence type="ECO:0000256" key="1">
    <source>
        <dbReference type="ARBA" id="ARBA00013275"/>
    </source>
</evidence>
<dbReference type="InterPro" id="IPR025110">
    <property type="entry name" value="AMP-bd_C"/>
</dbReference>
<accession>X1MQN6</accession>
<name>X1MQN6_9ZZZZ</name>
<organism evidence="3">
    <name type="scientific">marine sediment metagenome</name>
    <dbReference type="NCBI Taxonomy" id="412755"/>
    <lineage>
        <taxon>unclassified sequences</taxon>
        <taxon>metagenomes</taxon>
        <taxon>ecological metagenomes</taxon>
    </lineage>
</organism>
<gene>
    <name evidence="3" type="ORF">S06H3_13913</name>
</gene>
<dbReference type="SUPFAM" id="SSF56801">
    <property type="entry name" value="Acetyl-CoA synthetase-like"/>
    <property type="match status" value="1"/>
</dbReference>
<dbReference type="GO" id="GO:0006085">
    <property type="term" value="P:acetyl-CoA biosynthetic process"/>
    <property type="evidence" value="ECO:0007669"/>
    <property type="project" value="TreeGrafter"/>
</dbReference>
<dbReference type="PANTHER" id="PTHR24095">
    <property type="entry name" value="ACETYL-COENZYME A SYNTHETASE"/>
    <property type="match status" value="1"/>
</dbReference>
<dbReference type="EC" id="6.2.1.1" evidence="1"/>
<reference evidence="3" key="1">
    <citation type="journal article" date="2014" name="Front. Microbiol.">
        <title>High frequency of phylogenetically diverse reductive dehalogenase-homologous genes in deep subseafloor sedimentary metagenomes.</title>
        <authorList>
            <person name="Kawai M."/>
            <person name="Futagami T."/>
            <person name="Toyoda A."/>
            <person name="Takaki Y."/>
            <person name="Nishi S."/>
            <person name="Hori S."/>
            <person name="Arai W."/>
            <person name="Tsubouchi T."/>
            <person name="Morono Y."/>
            <person name="Uchiyama I."/>
            <person name="Ito T."/>
            <person name="Fujiyama A."/>
            <person name="Inagaki F."/>
            <person name="Takami H."/>
        </authorList>
    </citation>
    <scope>NUCLEOTIDE SEQUENCE</scope>
    <source>
        <strain evidence="3">Expedition CK06-06</strain>
    </source>
</reference>
<comment type="caution">
    <text evidence="3">The sequence shown here is derived from an EMBL/GenBank/DDBJ whole genome shotgun (WGS) entry which is preliminary data.</text>
</comment>
<dbReference type="InterPro" id="IPR045851">
    <property type="entry name" value="AMP-bd_C_sf"/>
</dbReference>
<dbReference type="PANTHER" id="PTHR24095:SF14">
    <property type="entry name" value="ACETYL-COENZYME A SYNTHETASE 1"/>
    <property type="match status" value="1"/>
</dbReference>
<dbReference type="AlphaFoldDB" id="X1MQN6"/>
<dbReference type="EMBL" id="BARV01006795">
    <property type="protein sequence ID" value="GAI16980.1"/>
    <property type="molecule type" value="Genomic_DNA"/>
</dbReference>
<dbReference type="InterPro" id="IPR042099">
    <property type="entry name" value="ANL_N_sf"/>
</dbReference>
<dbReference type="GO" id="GO:0003987">
    <property type="term" value="F:acetate-CoA ligase activity"/>
    <property type="evidence" value="ECO:0007669"/>
    <property type="project" value="UniProtKB-EC"/>
</dbReference>
<protein>
    <recommendedName>
        <fullName evidence="1">acetate--CoA ligase</fullName>
        <ecNumber evidence="1">6.2.1.1</ecNumber>
    </recommendedName>
</protein>
<sequence>MGSDSWNWFFEKVGNKKVPIINISGGTEIVGCFLSPLPITELKPCTLRGPGLGMDVDVFDDDGNPVRGKMGHLVAKKPAPSMTRGFWNEPDRYIDTYWSKWPNVWYHGDWAKIDEDGFWSLHGRSDDTIKVAGRRTGPAEIEAALIEHPAVSEAATIGVPDKIKGEDIVCFVVLKPGYEPDETLREELKGQVVKIMGKTLKPRDIKFVKDLPKTRSAKIVRRIIKAKHFFKRALTSCLPIPWPRYSGRITRSCIYASETPSDIMRPIPMVF</sequence>
<evidence type="ECO:0000259" key="2">
    <source>
        <dbReference type="Pfam" id="PF13193"/>
    </source>
</evidence>
<dbReference type="Gene3D" id="3.40.50.12780">
    <property type="entry name" value="N-terminal domain of ligase-like"/>
    <property type="match status" value="1"/>
</dbReference>
<dbReference type="Gene3D" id="3.30.300.30">
    <property type="match status" value="1"/>
</dbReference>